<name>A0AAF0YKW3_9TREE</name>
<dbReference type="GeneID" id="87812594"/>
<feature type="compositionally biased region" description="Low complexity" evidence="1">
    <location>
        <begin position="137"/>
        <end position="156"/>
    </location>
</feature>
<dbReference type="InterPro" id="IPR036420">
    <property type="entry name" value="BRCT_dom_sf"/>
</dbReference>
<dbReference type="EMBL" id="CP086720">
    <property type="protein sequence ID" value="WOO85944.1"/>
    <property type="molecule type" value="Genomic_DNA"/>
</dbReference>
<dbReference type="AlphaFoldDB" id="A0AAF0YKW3"/>
<sequence length="340" mass="36001">MSQKSMRGCHFFVHRGNQPGAAVNHTHNLITANGGALTNNLRLTTHVVAHHLSEGCDWVIDDTHRPPEALRYAGMNFHELAYSTWRLGRTVVVLPVYVATWARDGREPRDSRWVVRVAAASPAPVTPAAIRPRRRSASPPTRVVGRQASPAPKVEAVPPATTVVASASPATVAPGTSTALNAPSSPAVPTDSGSSISAAAPVTPPRFARANPRDPRLRSALALAAADENARLAPAFSRVPIASPSPAATPVPEALSRLSSPFPTPIPLRPSETVTLHPSPHTDSAPPTAVFRDHSSTFFVTEGCAPGTAWLIETMGGTIESFSKALYIIVPDRTFAPFHS</sequence>
<dbReference type="SUPFAM" id="SSF52113">
    <property type="entry name" value="BRCT domain"/>
    <property type="match status" value="1"/>
</dbReference>
<evidence type="ECO:0008006" key="4">
    <source>
        <dbReference type="Google" id="ProtNLM"/>
    </source>
</evidence>
<evidence type="ECO:0000256" key="1">
    <source>
        <dbReference type="SAM" id="MobiDB-lite"/>
    </source>
</evidence>
<feature type="region of interest" description="Disordered" evidence="1">
    <location>
        <begin position="175"/>
        <end position="212"/>
    </location>
</feature>
<proteinExistence type="predicted"/>
<keyword evidence="3" id="KW-1185">Reference proteome</keyword>
<accession>A0AAF0YKW3</accession>
<gene>
    <name evidence="2" type="ORF">LOC62_07G009433</name>
</gene>
<feature type="region of interest" description="Disordered" evidence="1">
    <location>
        <begin position="127"/>
        <end position="156"/>
    </location>
</feature>
<dbReference type="RefSeq" id="XP_062631970.1">
    <property type="nucleotide sequence ID" value="XM_062775986.1"/>
</dbReference>
<evidence type="ECO:0000313" key="3">
    <source>
        <dbReference type="Proteomes" id="UP000827549"/>
    </source>
</evidence>
<dbReference type="Proteomes" id="UP000827549">
    <property type="component" value="Chromosome 7"/>
</dbReference>
<reference evidence="2" key="1">
    <citation type="submission" date="2023-10" db="EMBL/GenBank/DDBJ databases">
        <authorList>
            <person name="Noh H."/>
        </authorList>
    </citation>
    <scope>NUCLEOTIDE SEQUENCE</scope>
    <source>
        <strain evidence="2">DUCC4014</strain>
    </source>
</reference>
<organism evidence="2 3">
    <name type="scientific">Vanrija pseudolonga</name>
    <dbReference type="NCBI Taxonomy" id="143232"/>
    <lineage>
        <taxon>Eukaryota</taxon>
        <taxon>Fungi</taxon>
        <taxon>Dikarya</taxon>
        <taxon>Basidiomycota</taxon>
        <taxon>Agaricomycotina</taxon>
        <taxon>Tremellomycetes</taxon>
        <taxon>Trichosporonales</taxon>
        <taxon>Trichosporonaceae</taxon>
        <taxon>Vanrija</taxon>
    </lineage>
</organism>
<evidence type="ECO:0000313" key="2">
    <source>
        <dbReference type="EMBL" id="WOO85944.1"/>
    </source>
</evidence>
<protein>
    <recommendedName>
        <fullName evidence="4">BRCT domain-containing protein</fullName>
    </recommendedName>
</protein>